<dbReference type="EMBL" id="VIFM01000008">
    <property type="protein sequence ID" value="TQF17401.1"/>
    <property type="molecule type" value="Genomic_DNA"/>
</dbReference>
<keyword evidence="2" id="KW-1185">Reference proteome</keyword>
<comment type="caution">
    <text evidence="1">The sequence shown here is derived from an EMBL/GenBank/DDBJ whole genome shotgun (WGS) entry which is preliminary data.</text>
</comment>
<evidence type="ECO:0000313" key="1">
    <source>
        <dbReference type="EMBL" id="TQF17401.1"/>
    </source>
</evidence>
<sequence length="71" mass="8023">MFAGDEATMHLRLLMHEGEPGKDWLVEQVRLVHGRELILRLVAGTVLDVAYDPADRENRPVILQVDGDTLM</sequence>
<proteinExistence type="predicted"/>
<dbReference type="AlphaFoldDB" id="A0A540X7W9"/>
<protein>
    <submittedName>
        <fullName evidence="1">Uncharacterized protein</fullName>
    </submittedName>
</protein>
<accession>A0A540X7W9</accession>
<name>A0A540X7W9_9BACT</name>
<evidence type="ECO:0000313" key="2">
    <source>
        <dbReference type="Proteomes" id="UP000315369"/>
    </source>
</evidence>
<gene>
    <name evidence="1" type="ORF">FJV41_03705</name>
</gene>
<reference evidence="1 2" key="1">
    <citation type="submission" date="2019-06" db="EMBL/GenBank/DDBJ databases">
        <authorList>
            <person name="Livingstone P."/>
            <person name="Whitworth D."/>
        </authorList>
    </citation>
    <scope>NUCLEOTIDE SEQUENCE [LARGE SCALE GENOMIC DNA]</scope>
    <source>
        <strain evidence="1 2">AM401</strain>
    </source>
</reference>
<organism evidence="1 2">
    <name type="scientific">Myxococcus llanfairpwllgwyngyllgogerychwyrndrobwllllantysiliogogogochensis</name>
    <dbReference type="NCBI Taxonomy" id="2590453"/>
    <lineage>
        <taxon>Bacteria</taxon>
        <taxon>Pseudomonadati</taxon>
        <taxon>Myxococcota</taxon>
        <taxon>Myxococcia</taxon>
        <taxon>Myxococcales</taxon>
        <taxon>Cystobacterineae</taxon>
        <taxon>Myxococcaceae</taxon>
        <taxon>Myxococcus</taxon>
    </lineage>
</organism>
<dbReference type="Proteomes" id="UP000315369">
    <property type="component" value="Unassembled WGS sequence"/>
</dbReference>